<name>A0AAV6YZF0_ENGPU</name>
<protein>
    <submittedName>
        <fullName evidence="1">Uncharacterized protein</fullName>
    </submittedName>
</protein>
<proteinExistence type="predicted"/>
<dbReference type="EMBL" id="WNYA01008087">
    <property type="protein sequence ID" value="KAG8541225.1"/>
    <property type="molecule type" value="Genomic_DNA"/>
</dbReference>
<sequence length="85" mass="10200">MRQRNLKREERRSGEEQVVSCDFLLIRRNYWKGIERLGHKHHVLYLKLNLKELRRGCTCVKLHPQGCTCYNSMFDKLYNKTVSSS</sequence>
<keyword evidence="2" id="KW-1185">Reference proteome</keyword>
<gene>
    <name evidence="1" type="ORF">GDO81_029447</name>
</gene>
<dbReference type="Proteomes" id="UP000824782">
    <property type="component" value="Unassembled WGS sequence"/>
</dbReference>
<organism evidence="1 2">
    <name type="scientific">Engystomops pustulosus</name>
    <name type="common">Tungara frog</name>
    <name type="synonym">Physalaemus pustulosus</name>
    <dbReference type="NCBI Taxonomy" id="76066"/>
    <lineage>
        <taxon>Eukaryota</taxon>
        <taxon>Metazoa</taxon>
        <taxon>Chordata</taxon>
        <taxon>Craniata</taxon>
        <taxon>Vertebrata</taxon>
        <taxon>Euteleostomi</taxon>
        <taxon>Amphibia</taxon>
        <taxon>Batrachia</taxon>
        <taxon>Anura</taxon>
        <taxon>Neobatrachia</taxon>
        <taxon>Hyloidea</taxon>
        <taxon>Leptodactylidae</taxon>
        <taxon>Leiuperinae</taxon>
        <taxon>Engystomops</taxon>
    </lineage>
</organism>
<comment type="caution">
    <text evidence="1">The sequence shown here is derived from an EMBL/GenBank/DDBJ whole genome shotgun (WGS) entry which is preliminary data.</text>
</comment>
<dbReference type="AlphaFoldDB" id="A0AAV6YZF0"/>
<reference evidence="1" key="1">
    <citation type="thesis" date="2020" institute="ProQuest LLC" country="789 East Eisenhower Parkway, Ann Arbor, MI, USA">
        <title>Comparative Genomics and Chromosome Evolution.</title>
        <authorList>
            <person name="Mudd A.B."/>
        </authorList>
    </citation>
    <scope>NUCLEOTIDE SEQUENCE</scope>
    <source>
        <strain evidence="1">237g6f4</strain>
        <tissue evidence="1">Blood</tissue>
    </source>
</reference>
<evidence type="ECO:0000313" key="2">
    <source>
        <dbReference type="Proteomes" id="UP000824782"/>
    </source>
</evidence>
<evidence type="ECO:0000313" key="1">
    <source>
        <dbReference type="EMBL" id="KAG8541225.1"/>
    </source>
</evidence>
<accession>A0AAV6YZF0</accession>